<dbReference type="AlphaFoldDB" id="A0A699VUT3"/>
<feature type="non-terminal residue" evidence="1">
    <location>
        <position position="1"/>
    </location>
</feature>
<comment type="caution">
    <text evidence="1">The sequence shown here is derived from an EMBL/GenBank/DDBJ whole genome shotgun (WGS) entry which is preliminary data.</text>
</comment>
<proteinExistence type="predicted"/>
<protein>
    <recommendedName>
        <fullName evidence="2">Reverse transcriptase domain-containing protein</fullName>
    </recommendedName>
</protein>
<organism evidence="1">
    <name type="scientific">Tanacetum cinerariifolium</name>
    <name type="common">Dalmatian daisy</name>
    <name type="synonym">Chrysanthemum cinerariifolium</name>
    <dbReference type="NCBI Taxonomy" id="118510"/>
    <lineage>
        <taxon>Eukaryota</taxon>
        <taxon>Viridiplantae</taxon>
        <taxon>Streptophyta</taxon>
        <taxon>Embryophyta</taxon>
        <taxon>Tracheophyta</taxon>
        <taxon>Spermatophyta</taxon>
        <taxon>Magnoliopsida</taxon>
        <taxon>eudicotyledons</taxon>
        <taxon>Gunneridae</taxon>
        <taxon>Pentapetalae</taxon>
        <taxon>asterids</taxon>
        <taxon>campanulids</taxon>
        <taxon>Asterales</taxon>
        <taxon>Asteraceae</taxon>
        <taxon>Asteroideae</taxon>
        <taxon>Anthemideae</taxon>
        <taxon>Anthemidinae</taxon>
        <taxon>Tanacetum</taxon>
    </lineage>
</organism>
<reference evidence="1" key="1">
    <citation type="journal article" date="2019" name="Sci. Rep.">
        <title>Draft genome of Tanacetum cinerariifolium, the natural source of mosquito coil.</title>
        <authorList>
            <person name="Yamashiro T."/>
            <person name="Shiraishi A."/>
            <person name="Satake H."/>
            <person name="Nakayama K."/>
        </authorList>
    </citation>
    <scope>NUCLEOTIDE SEQUENCE</scope>
</reference>
<accession>A0A699VUT3</accession>
<feature type="non-terminal residue" evidence="1">
    <location>
        <position position="162"/>
    </location>
</feature>
<sequence>EVIKSSGKNLVPIPSESEVTFENESECDVPVNDESSPIFTTFLNSLFDFNYDFTSSDDESLSNKDVLIKDFKIYSNSLFDDEEIISTKIDPHHVNAESDLIESLLNHDTFIDSSPIFDYFLEEFSSELAHIYPIPSRIEEADFDLEEEIRLVENLLYDNSSP</sequence>
<evidence type="ECO:0008006" key="2">
    <source>
        <dbReference type="Google" id="ProtNLM"/>
    </source>
</evidence>
<evidence type="ECO:0000313" key="1">
    <source>
        <dbReference type="EMBL" id="GFD37268.1"/>
    </source>
</evidence>
<dbReference type="EMBL" id="BKCJ011483357">
    <property type="protein sequence ID" value="GFD37268.1"/>
    <property type="molecule type" value="Genomic_DNA"/>
</dbReference>
<name>A0A699VUT3_TANCI</name>
<gene>
    <name evidence="1" type="ORF">Tci_909237</name>
</gene>